<dbReference type="Ensembl" id="ENSNVIT00000029567.1">
    <property type="protein sequence ID" value="ENSNVIP00000025499.1"/>
    <property type="gene ID" value="ENSNVIG00000019709.1"/>
</dbReference>
<evidence type="ECO:0000256" key="2">
    <source>
        <dbReference type="ARBA" id="ARBA00022490"/>
    </source>
</evidence>
<dbReference type="PANTHER" id="PTHR13159">
    <property type="entry name" value="RADIAL SPOKEHEAD-RELATED"/>
    <property type="match status" value="1"/>
</dbReference>
<dbReference type="GeneTree" id="ENSGT00500000044869"/>
<dbReference type="InterPro" id="IPR006802">
    <property type="entry name" value="Radial_spoke"/>
</dbReference>
<dbReference type="AlphaFoldDB" id="A0A8C7BKL4"/>
<evidence type="ECO:0000313" key="8">
    <source>
        <dbReference type="Proteomes" id="UP000694425"/>
    </source>
</evidence>
<proteinExistence type="predicted"/>
<reference evidence="7" key="1">
    <citation type="submission" date="2025-08" db="UniProtKB">
        <authorList>
            <consortium name="Ensembl"/>
        </authorList>
    </citation>
    <scope>IDENTIFICATION</scope>
</reference>
<dbReference type="GO" id="GO:0001534">
    <property type="term" value="C:radial spoke"/>
    <property type="evidence" value="ECO:0007669"/>
    <property type="project" value="InterPro"/>
</dbReference>
<feature type="compositionally biased region" description="Low complexity" evidence="6">
    <location>
        <begin position="33"/>
        <end position="44"/>
    </location>
</feature>
<feature type="region of interest" description="Disordered" evidence="6">
    <location>
        <begin position="447"/>
        <end position="473"/>
    </location>
</feature>
<dbReference type="Proteomes" id="UP000694425">
    <property type="component" value="Unplaced"/>
</dbReference>
<reference evidence="7" key="2">
    <citation type="submission" date="2025-09" db="UniProtKB">
        <authorList>
            <consortium name="Ensembl"/>
        </authorList>
    </citation>
    <scope>IDENTIFICATION</scope>
</reference>
<sequence length="473" mass="53031">MEDLTSSKQDQENQELGEARRPWEEISASSQDPESGLSEPLEPEQWLETGPQPRSGPPQSPQSRASPPLDDVTGPGAPSPPSPAPEASFIPSTLALARQQLAAPWQSDRTTDVNPKAETPHSHRLEQSSDQGKSTAPQTCQSEGDTFQQSQQTERHLYGSEDVSNNNSKQKELRFNIFQEEDSNSNYELDHTESGISEGAPSPLEIAIQSAKAYLLKTSSKSGLNLYDHLSDMLTKVLDERPENAVDIIESISQDVKMAHFRKKLDTLQNENEMLPVYETAEKQKALFLQGNLEGVDQELEDEIGRCNWFNPIQKSEEEEEEEDEEKEEEKGEEPEYMEQEVGPPLLTPISEDLEIQNIPPWTTRLSSTLIPQYAIAILRSNLWPGAYAFSNGKKFENFYIGWGHKYSPDNYTPPALPPVYQEYPSGAEITEMDDPSVEEEQAFRAAREAAALPVEEMGETEEDEDEDDDSDQ</sequence>
<dbReference type="Pfam" id="PF04712">
    <property type="entry name" value="Radial_spoke"/>
    <property type="match status" value="2"/>
</dbReference>
<evidence type="ECO:0000256" key="6">
    <source>
        <dbReference type="SAM" id="MobiDB-lite"/>
    </source>
</evidence>
<dbReference type="PANTHER" id="PTHR13159:SF4">
    <property type="entry name" value="RADIAL SPOKE HEAD PROTEIN 4 HOMOLOG A"/>
    <property type="match status" value="1"/>
</dbReference>
<keyword evidence="5" id="KW-0966">Cell projection</keyword>
<dbReference type="GO" id="GO:0035082">
    <property type="term" value="P:axoneme assembly"/>
    <property type="evidence" value="ECO:0007669"/>
    <property type="project" value="TreeGrafter"/>
</dbReference>
<evidence type="ECO:0000256" key="5">
    <source>
        <dbReference type="ARBA" id="ARBA00023273"/>
    </source>
</evidence>
<accession>A0A8C7BKL4</accession>
<feature type="compositionally biased region" description="Basic and acidic residues" evidence="6">
    <location>
        <begin position="118"/>
        <end position="127"/>
    </location>
</feature>
<feature type="compositionally biased region" description="Acidic residues" evidence="6">
    <location>
        <begin position="457"/>
        <end position="473"/>
    </location>
</feature>
<keyword evidence="2" id="KW-0963">Cytoplasm</keyword>
<evidence type="ECO:0000256" key="4">
    <source>
        <dbReference type="ARBA" id="ARBA00023212"/>
    </source>
</evidence>
<keyword evidence="8" id="KW-1185">Reference proteome</keyword>
<feature type="region of interest" description="Disordered" evidence="6">
    <location>
        <begin position="309"/>
        <end position="341"/>
    </location>
</feature>
<keyword evidence="4" id="KW-0206">Cytoskeleton</keyword>
<keyword evidence="3" id="KW-0969">Cilium</keyword>
<evidence type="ECO:0000256" key="3">
    <source>
        <dbReference type="ARBA" id="ARBA00023069"/>
    </source>
</evidence>
<evidence type="ECO:0000313" key="7">
    <source>
        <dbReference type="Ensembl" id="ENSNVIP00000025499.1"/>
    </source>
</evidence>
<feature type="region of interest" description="Disordered" evidence="6">
    <location>
        <begin position="1"/>
        <end position="169"/>
    </location>
</feature>
<comment type="subcellular location">
    <subcellularLocation>
        <location evidence="1">Cytoplasm</location>
        <location evidence="1">Cytoskeleton</location>
        <location evidence="1">Cilium axoneme</location>
    </subcellularLocation>
</comment>
<organism evidence="7 8">
    <name type="scientific">Neovison vison</name>
    <name type="common">American mink</name>
    <name type="synonym">Mustela vison</name>
    <dbReference type="NCBI Taxonomy" id="452646"/>
    <lineage>
        <taxon>Eukaryota</taxon>
        <taxon>Metazoa</taxon>
        <taxon>Chordata</taxon>
        <taxon>Craniata</taxon>
        <taxon>Vertebrata</taxon>
        <taxon>Euteleostomi</taxon>
        <taxon>Mammalia</taxon>
        <taxon>Eutheria</taxon>
        <taxon>Laurasiatheria</taxon>
        <taxon>Carnivora</taxon>
        <taxon>Caniformia</taxon>
        <taxon>Musteloidea</taxon>
        <taxon>Mustelidae</taxon>
        <taxon>Mustelinae</taxon>
        <taxon>Neogale</taxon>
    </lineage>
</organism>
<name>A0A8C7BKL4_NEOVI</name>
<protein>
    <submittedName>
        <fullName evidence="7">Radial spoke head component 4A</fullName>
    </submittedName>
</protein>
<evidence type="ECO:0000256" key="1">
    <source>
        <dbReference type="ARBA" id="ARBA00004430"/>
    </source>
</evidence>
<dbReference type="GO" id="GO:0060294">
    <property type="term" value="P:cilium movement involved in cell motility"/>
    <property type="evidence" value="ECO:0007669"/>
    <property type="project" value="InterPro"/>
</dbReference>
<feature type="compositionally biased region" description="Polar residues" evidence="6">
    <location>
        <begin position="128"/>
        <end position="152"/>
    </location>
</feature>
<feature type="compositionally biased region" description="Acidic residues" evidence="6">
    <location>
        <begin position="317"/>
        <end position="339"/>
    </location>
</feature>
<dbReference type="CDD" id="cd22963">
    <property type="entry name" value="DD_CrRSP4-like"/>
    <property type="match status" value="1"/>
</dbReference>